<dbReference type="GO" id="GO:0016020">
    <property type="term" value="C:membrane"/>
    <property type="evidence" value="ECO:0007669"/>
    <property type="project" value="UniProtKB-SubCell"/>
</dbReference>
<reference evidence="10" key="1">
    <citation type="submission" date="2016-10" db="EMBL/GenBank/DDBJ databases">
        <authorList>
            <person name="Varghese N."/>
            <person name="Submissions S."/>
        </authorList>
    </citation>
    <scope>NUCLEOTIDE SEQUENCE [LARGE SCALE GENOMIC DNA]</scope>
    <source>
        <strain evidence="10">CGMCC 1.6474</strain>
    </source>
</reference>
<dbReference type="InterPro" id="IPR001675">
    <property type="entry name" value="Glyco_trans_29"/>
</dbReference>
<dbReference type="Pfam" id="PF00777">
    <property type="entry name" value="Glyco_transf_29"/>
    <property type="match status" value="1"/>
</dbReference>
<evidence type="ECO:0000256" key="6">
    <source>
        <dbReference type="ARBA" id="ARBA00022989"/>
    </source>
</evidence>
<dbReference type="AlphaFoldDB" id="A0A1I4H991"/>
<evidence type="ECO:0000313" key="9">
    <source>
        <dbReference type="EMBL" id="SFL38735.1"/>
    </source>
</evidence>
<evidence type="ECO:0000256" key="7">
    <source>
        <dbReference type="ARBA" id="ARBA00023136"/>
    </source>
</evidence>
<keyword evidence="3 9" id="KW-0328">Glycosyltransferase</keyword>
<evidence type="ECO:0000256" key="5">
    <source>
        <dbReference type="ARBA" id="ARBA00022692"/>
    </source>
</evidence>
<evidence type="ECO:0000256" key="8">
    <source>
        <dbReference type="ARBA" id="ARBA00023180"/>
    </source>
</evidence>
<gene>
    <name evidence="9" type="ORF">SAMN04488125_1148</name>
</gene>
<accession>A0A1I4H991</accession>
<dbReference type="GO" id="GO:0008373">
    <property type="term" value="F:sialyltransferase activity"/>
    <property type="evidence" value="ECO:0007669"/>
    <property type="project" value="InterPro"/>
</dbReference>
<dbReference type="RefSeq" id="WP_091948518.1">
    <property type="nucleotide sequence ID" value="NZ_FOSV01000014.1"/>
</dbReference>
<protein>
    <submittedName>
        <fullName evidence="9">Glycosyltransferase family 29 (Sialyltransferase)</fullName>
    </submittedName>
</protein>
<sequence>MSVLSDWIIEKGSSDSIAIVGNAPKILEREDGALIDAHSTVIRINDGRSVGFEKHCGAKTDIRFVGIPIKERYRKFFTDLREPSLLVTRRANKIVLDELGHDGDSVYIDDYSKIINSALPTLSKFVSIAEIPAKPPRTGIVITSLLAPLFGKSKITLFGFETDLRVTGLEHYYNDGRVFQKVVDNWQSHCPMEFEFGLLHDLQARNYIDIR</sequence>
<proteinExistence type="predicted"/>
<keyword evidence="10" id="KW-1185">Reference proteome</keyword>
<evidence type="ECO:0000256" key="1">
    <source>
        <dbReference type="ARBA" id="ARBA00004167"/>
    </source>
</evidence>
<dbReference type="OrthoDB" id="5614897at2"/>
<keyword evidence="6" id="KW-1133">Transmembrane helix</keyword>
<dbReference type="EMBL" id="FOSV01000014">
    <property type="protein sequence ID" value="SFL38735.1"/>
    <property type="molecule type" value="Genomic_DNA"/>
</dbReference>
<evidence type="ECO:0000256" key="4">
    <source>
        <dbReference type="ARBA" id="ARBA00022679"/>
    </source>
</evidence>
<name>A0A1I4H991_9HYPH</name>
<dbReference type="Gene3D" id="3.90.1480.20">
    <property type="entry name" value="Glycosyl transferase family 29"/>
    <property type="match status" value="1"/>
</dbReference>
<keyword evidence="5" id="KW-0812">Transmembrane</keyword>
<organism evidence="9 10">
    <name type="scientific">Methylorubrum salsuginis</name>
    <dbReference type="NCBI Taxonomy" id="414703"/>
    <lineage>
        <taxon>Bacteria</taxon>
        <taxon>Pseudomonadati</taxon>
        <taxon>Pseudomonadota</taxon>
        <taxon>Alphaproteobacteria</taxon>
        <taxon>Hyphomicrobiales</taxon>
        <taxon>Methylobacteriaceae</taxon>
        <taxon>Methylorubrum</taxon>
    </lineage>
</organism>
<evidence type="ECO:0000256" key="2">
    <source>
        <dbReference type="ARBA" id="ARBA00004308"/>
    </source>
</evidence>
<comment type="subcellular location">
    <subcellularLocation>
        <location evidence="2">Endomembrane system</location>
    </subcellularLocation>
    <subcellularLocation>
        <location evidence="1">Membrane</location>
        <topology evidence="1">Single-pass membrane protein</topology>
    </subcellularLocation>
</comment>
<evidence type="ECO:0000256" key="3">
    <source>
        <dbReference type="ARBA" id="ARBA00022676"/>
    </source>
</evidence>
<dbReference type="Proteomes" id="UP000198804">
    <property type="component" value="Unassembled WGS sequence"/>
</dbReference>
<keyword evidence="4 9" id="KW-0808">Transferase</keyword>
<keyword evidence="8" id="KW-0325">Glycoprotein</keyword>
<evidence type="ECO:0000313" key="10">
    <source>
        <dbReference type="Proteomes" id="UP000198804"/>
    </source>
</evidence>
<dbReference type="STRING" id="414703.SAMN04488125_1148"/>
<dbReference type="InterPro" id="IPR038578">
    <property type="entry name" value="GT29-like_sf"/>
</dbReference>
<dbReference type="GO" id="GO:0012505">
    <property type="term" value="C:endomembrane system"/>
    <property type="evidence" value="ECO:0007669"/>
    <property type="project" value="UniProtKB-SubCell"/>
</dbReference>
<keyword evidence="7" id="KW-0472">Membrane</keyword>